<dbReference type="CDD" id="cd00305">
    <property type="entry name" value="Cu-Zn_Superoxide_Dismutase"/>
    <property type="match status" value="1"/>
</dbReference>
<reference evidence="5 6" key="1">
    <citation type="submission" date="2012-11" db="EMBL/GenBank/DDBJ databases">
        <title>The complete genome sequence of Corynebacterium maris Coryn-1 (=DSM 45190).</title>
        <authorList>
            <person name="Schaffert L."/>
            <person name="Albersmeier A."/>
            <person name="Kalinowski J."/>
            <person name="Ruckert C."/>
        </authorList>
    </citation>
    <scope>NUCLEOTIDE SEQUENCE [LARGE SCALE GENOMIC DNA]</scope>
    <source>
        <strain evidence="6">Coryn-1</strain>
    </source>
</reference>
<evidence type="ECO:0000259" key="4">
    <source>
        <dbReference type="Pfam" id="PF00080"/>
    </source>
</evidence>
<dbReference type="eggNOG" id="COG2032">
    <property type="taxonomic scope" value="Bacteria"/>
</dbReference>
<dbReference type="InterPro" id="IPR001424">
    <property type="entry name" value="SOD_Cu_Zn_dom"/>
</dbReference>
<dbReference type="GO" id="GO:0006801">
    <property type="term" value="P:superoxide metabolic process"/>
    <property type="evidence" value="ECO:0007669"/>
    <property type="project" value="InterPro"/>
</dbReference>
<dbReference type="Proteomes" id="UP000015388">
    <property type="component" value="Chromosome"/>
</dbReference>
<organism evidence="5 6">
    <name type="scientific">Corynebacterium maris DSM 45190</name>
    <dbReference type="NCBI Taxonomy" id="1224163"/>
    <lineage>
        <taxon>Bacteria</taxon>
        <taxon>Bacillati</taxon>
        <taxon>Actinomycetota</taxon>
        <taxon>Actinomycetes</taxon>
        <taxon>Mycobacteriales</taxon>
        <taxon>Corynebacteriaceae</taxon>
        <taxon>Corynebacterium</taxon>
    </lineage>
</organism>
<dbReference type="Gene3D" id="2.60.40.200">
    <property type="entry name" value="Superoxide dismutase, copper/zinc binding domain"/>
    <property type="match status" value="1"/>
</dbReference>
<evidence type="ECO:0000256" key="1">
    <source>
        <dbReference type="ARBA" id="ARBA00010457"/>
    </source>
</evidence>
<feature type="domain" description="Superoxide dismutase copper/zinc binding" evidence="4">
    <location>
        <begin position="81"/>
        <end position="224"/>
    </location>
</feature>
<accession>S5THS6</accession>
<keyword evidence="3" id="KW-0732">Signal</keyword>
<evidence type="ECO:0000313" key="5">
    <source>
        <dbReference type="EMBL" id="AGS34451.1"/>
    </source>
</evidence>
<feature type="signal peptide" evidence="3">
    <location>
        <begin position="1"/>
        <end position="28"/>
    </location>
</feature>
<sequence>MHRSHRTLSRSAFALVGAAGLLAVSACATEEDQDADTATATATDAVVTDETTAEETTAADDGADSDLSATLNDADGNEMATVDVTEQDGALEFTVSASGMEPGFYGFHIHGIGECEPDSAAPDDPEDTGDFMSAGGHVGGDEAEHPSHQGDLPQLLVMESGDASMTFQSDRLTLSDLDDEDGSAMMIHSDADNYANVPERYAPEGVDEDTLSTGDAGSRLACGVLGA</sequence>
<dbReference type="HOGENOM" id="CLU_056632_8_0_11"/>
<dbReference type="KEGG" id="cmd:B841_04880"/>
<dbReference type="Pfam" id="PF00080">
    <property type="entry name" value="Sod_Cu"/>
    <property type="match status" value="1"/>
</dbReference>
<dbReference type="PANTHER" id="PTHR10003">
    <property type="entry name" value="SUPEROXIDE DISMUTASE CU-ZN -RELATED"/>
    <property type="match status" value="1"/>
</dbReference>
<dbReference type="PATRIC" id="fig|1224163.3.peg.977"/>
<feature type="region of interest" description="Disordered" evidence="2">
    <location>
        <begin position="116"/>
        <end position="149"/>
    </location>
</feature>
<feature type="compositionally biased region" description="Acidic residues" evidence="2">
    <location>
        <begin position="116"/>
        <end position="129"/>
    </location>
</feature>
<dbReference type="OrthoDB" id="9792957at2"/>
<dbReference type="STRING" id="1224163.B841_04880"/>
<dbReference type="PROSITE" id="PS51257">
    <property type="entry name" value="PROKAR_LIPOPROTEIN"/>
    <property type="match status" value="1"/>
</dbReference>
<feature type="chain" id="PRO_5004532743" evidence="3">
    <location>
        <begin position="29"/>
        <end position="227"/>
    </location>
</feature>
<evidence type="ECO:0000256" key="2">
    <source>
        <dbReference type="SAM" id="MobiDB-lite"/>
    </source>
</evidence>
<dbReference type="RefSeq" id="WP_020934384.1">
    <property type="nucleotide sequence ID" value="NC_021915.1"/>
</dbReference>
<dbReference type="InterPro" id="IPR024134">
    <property type="entry name" value="SOD_Cu/Zn_/chaperone"/>
</dbReference>
<dbReference type="GO" id="GO:0005507">
    <property type="term" value="F:copper ion binding"/>
    <property type="evidence" value="ECO:0007669"/>
    <property type="project" value="InterPro"/>
</dbReference>
<dbReference type="AlphaFoldDB" id="S5THS6"/>
<feature type="compositionally biased region" description="Basic and acidic residues" evidence="2">
    <location>
        <begin position="139"/>
        <end position="148"/>
    </location>
</feature>
<dbReference type="InterPro" id="IPR036423">
    <property type="entry name" value="SOD-like_Cu/Zn_dom_sf"/>
</dbReference>
<evidence type="ECO:0000256" key="3">
    <source>
        <dbReference type="SAM" id="SignalP"/>
    </source>
</evidence>
<protein>
    <submittedName>
        <fullName evidence="5">Superoxide dismutase</fullName>
    </submittedName>
</protein>
<proteinExistence type="inferred from homology"/>
<keyword evidence="6" id="KW-1185">Reference proteome</keyword>
<comment type="similarity">
    <text evidence="1">Belongs to the Cu-Zn superoxide dismutase family.</text>
</comment>
<gene>
    <name evidence="5" type="ORF">B841_04880</name>
</gene>
<dbReference type="EMBL" id="CP003924">
    <property type="protein sequence ID" value="AGS34451.1"/>
    <property type="molecule type" value="Genomic_DNA"/>
</dbReference>
<name>S5THS6_9CORY</name>
<evidence type="ECO:0000313" key="6">
    <source>
        <dbReference type="Proteomes" id="UP000015388"/>
    </source>
</evidence>
<dbReference type="SUPFAM" id="SSF49329">
    <property type="entry name" value="Cu,Zn superoxide dismutase-like"/>
    <property type="match status" value="1"/>
</dbReference>